<evidence type="ECO:0000313" key="2">
    <source>
        <dbReference type="Proteomes" id="UP000265520"/>
    </source>
</evidence>
<accession>A0A392RK87</accession>
<proteinExistence type="predicted"/>
<reference evidence="1 2" key="1">
    <citation type="journal article" date="2018" name="Front. Plant Sci.">
        <title>Red Clover (Trifolium pratense) and Zigzag Clover (T. medium) - A Picture of Genomic Similarities and Differences.</title>
        <authorList>
            <person name="Dluhosova J."/>
            <person name="Istvanek J."/>
            <person name="Nedelnik J."/>
            <person name="Repkova J."/>
        </authorList>
    </citation>
    <scope>NUCLEOTIDE SEQUENCE [LARGE SCALE GENOMIC DNA]</scope>
    <source>
        <strain evidence="2">cv. 10/8</strain>
        <tissue evidence="1">Leaf</tissue>
    </source>
</reference>
<name>A0A392RK87_9FABA</name>
<comment type="caution">
    <text evidence="1">The sequence shown here is derived from an EMBL/GenBank/DDBJ whole genome shotgun (WGS) entry which is preliminary data.</text>
</comment>
<protein>
    <submittedName>
        <fullName evidence="1">Uncharacterized protein</fullName>
    </submittedName>
</protein>
<organism evidence="1 2">
    <name type="scientific">Trifolium medium</name>
    <dbReference type="NCBI Taxonomy" id="97028"/>
    <lineage>
        <taxon>Eukaryota</taxon>
        <taxon>Viridiplantae</taxon>
        <taxon>Streptophyta</taxon>
        <taxon>Embryophyta</taxon>
        <taxon>Tracheophyta</taxon>
        <taxon>Spermatophyta</taxon>
        <taxon>Magnoliopsida</taxon>
        <taxon>eudicotyledons</taxon>
        <taxon>Gunneridae</taxon>
        <taxon>Pentapetalae</taxon>
        <taxon>rosids</taxon>
        <taxon>fabids</taxon>
        <taxon>Fabales</taxon>
        <taxon>Fabaceae</taxon>
        <taxon>Papilionoideae</taxon>
        <taxon>50 kb inversion clade</taxon>
        <taxon>NPAAA clade</taxon>
        <taxon>Hologalegina</taxon>
        <taxon>IRL clade</taxon>
        <taxon>Trifolieae</taxon>
        <taxon>Trifolium</taxon>
    </lineage>
</organism>
<dbReference type="AlphaFoldDB" id="A0A392RK87"/>
<dbReference type="EMBL" id="LXQA010240012">
    <property type="protein sequence ID" value="MCI37028.1"/>
    <property type="molecule type" value="Genomic_DNA"/>
</dbReference>
<feature type="non-terminal residue" evidence="1">
    <location>
        <position position="1"/>
    </location>
</feature>
<dbReference type="Proteomes" id="UP000265520">
    <property type="component" value="Unassembled WGS sequence"/>
</dbReference>
<evidence type="ECO:0000313" key="1">
    <source>
        <dbReference type="EMBL" id="MCI37028.1"/>
    </source>
</evidence>
<sequence>VNCGEQICLVAESHTKCIANAPSRANLSRSNFQIQLSLQPCMAAYEDMFPADSFCVGVASFSSARICSCLAMV</sequence>
<keyword evidence="2" id="KW-1185">Reference proteome</keyword>